<organism evidence="3 4">
    <name type="scientific">Niallia nealsonii</name>
    <dbReference type="NCBI Taxonomy" id="115979"/>
    <lineage>
        <taxon>Bacteria</taxon>
        <taxon>Bacillati</taxon>
        <taxon>Bacillota</taxon>
        <taxon>Bacilli</taxon>
        <taxon>Bacillales</taxon>
        <taxon>Bacillaceae</taxon>
        <taxon>Niallia</taxon>
    </lineage>
</organism>
<dbReference type="GO" id="GO:0016740">
    <property type="term" value="F:transferase activity"/>
    <property type="evidence" value="ECO:0007669"/>
    <property type="project" value="UniProtKB-KW"/>
</dbReference>
<dbReference type="AlphaFoldDB" id="A0A2N0Z2U2"/>
<dbReference type="InterPro" id="IPR020556">
    <property type="entry name" value="Amidase_CS"/>
</dbReference>
<protein>
    <submittedName>
        <fullName evidence="3">Asp-tRNA(Asn)/Glu-tRNA(Gln) amidotransferase GatCAB subunit A</fullName>
    </submittedName>
</protein>
<dbReference type="OrthoDB" id="9811471at2"/>
<name>A0A2N0Z2U2_9BACI</name>
<dbReference type="InterPro" id="IPR023631">
    <property type="entry name" value="Amidase_dom"/>
</dbReference>
<dbReference type="InterPro" id="IPR036928">
    <property type="entry name" value="AS_sf"/>
</dbReference>
<evidence type="ECO:0000313" key="3">
    <source>
        <dbReference type="EMBL" id="PKG23824.1"/>
    </source>
</evidence>
<evidence type="ECO:0000259" key="2">
    <source>
        <dbReference type="Pfam" id="PF01425"/>
    </source>
</evidence>
<dbReference type="Proteomes" id="UP000233375">
    <property type="component" value="Unassembled WGS sequence"/>
</dbReference>
<keyword evidence="3" id="KW-0808">Transferase</keyword>
<dbReference type="Pfam" id="PF01425">
    <property type="entry name" value="Amidase"/>
    <property type="match status" value="1"/>
</dbReference>
<dbReference type="PANTHER" id="PTHR11895">
    <property type="entry name" value="TRANSAMIDASE"/>
    <property type="match status" value="1"/>
</dbReference>
<proteinExistence type="inferred from homology"/>
<dbReference type="PROSITE" id="PS00571">
    <property type="entry name" value="AMIDASES"/>
    <property type="match status" value="1"/>
</dbReference>
<feature type="domain" description="Amidase" evidence="2">
    <location>
        <begin position="25"/>
        <end position="439"/>
    </location>
</feature>
<dbReference type="SUPFAM" id="SSF75304">
    <property type="entry name" value="Amidase signature (AS) enzymes"/>
    <property type="match status" value="1"/>
</dbReference>
<dbReference type="RefSeq" id="WP_101177055.1">
    <property type="nucleotide sequence ID" value="NZ_PISE01000019.1"/>
</dbReference>
<gene>
    <name evidence="3" type="ORF">CWS01_10005</name>
</gene>
<dbReference type="PANTHER" id="PTHR11895:SF7">
    <property type="entry name" value="GLUTAMYL-TRNA(GLN) AMIDOTRANSFERASE SUBUNIT A, MITOCHONDRIAL"/>
    <property type="match status" value="1"/>
</dbReference>
<comment type="similarity">
    <text evidence="1">Belongs to the amidase family.</text>
</comment>
<accession>A0A2N0Z2U2</accession>
<comment type="caution">
    <text evidence="3">The sequence shown here is derived from an EMBL/GenBank/DDBJ whole genome shotgun (WGS) entry which is preliminary data.</text>
</comment>
<sequence length="468" mass="51615">MKELFFKDIQTISTLLQKKEISSIELTNQLLKRIEELEPTLNAYITVLKEEALEQAVLMDKELAEGNIRSSLHGVPIAIKDIFETESSVTTSGSKVFEHFIAERDAKVIEQLKAAGAIIIGKTNLHEFAMGATTENPHYGSTRNPWNIKKIPGGSSGGSAVAVAAGTAFGAVGTDTGGSIRLPAALCGIVGLKPTYNLVHTDGCTPLSWTLDHIGPMTRTVADSRMMLRIMADPENVNLIDLDAEMTDLHGVRIGVCEEYFFENMNLEMKNVVDAAMLRLKELGAEIVAIKLQDLKEAIEAQKMISKSEAYTFHEENFAKTPELYGKDTAYRLSLGHSIPATEYIRARNTRKRFIRHVLEKMAQKGLDVLFTPTNTTPPFDIGSIPPEESLNNIFTLGKTPLGNLLGFPVISVPCGFTEEKMPVGFQLIGKPYDDGKILNIAEVYENSTNWVSYLEKNTAYKTENITL</sequence>
<reference evidence="3 4" key="1">
    <citation type="journal article" date="2003" name="Int. J. Syst. Evol. Microbiol.">
        <title>Bacillus nealsonii sp. nov., isolated from a spacecraft-assembly facility, whose spores are gamma-radiation resistant.</title>
        <authorList>
            <person name="Venkateswaran K."/>
            <person name="Kempf M."/>
            <person name="Chen F."/>
            <person name="Satomi M."/>
            <person name="Nicholson W."/>
            <person name="Kern R."/>
        </authorList>
    </citation>
    <scope>NUCLEOTIDE SEQUENCE [LARGE SCALE GENOMIC DNA]</scope>
    <source>
        <strain evidence="3 4">FO-92</strain>
    </source>
</reference>
<dbReference type="InterPro" id="IPR000120">
    <property type="entry name" value="Amidase"/>
</dbReference>
<evidence type="ECO:0000256" key="1">
    <source>
        <dbReference type="ARBA" id="ARBA00009199"/>
    </source>
</evidence>
<keyword evidence="4" id="KW-1185">Reference proteome</keyword>
<dbReference type="EMBL" id="PISE01000019">
    <property type="protein sequence ID" value="PKG23824.1"/>
    <property type="molecule type" value="Genomic_DNA"/>
</dbReference>
<dbReference type="Gene3D" id="3.90.1300.10">
    <property type="entry name" value="Amidase signature (AS) domain"/>
    <property type="match status" value="1"/>
</dbReference>
<evidence type="ECO:0000313" key="4">
    <source>
        <dbReference type="Proteomes" id="UP000233375"/>
    </source>
</evidence>